<accession>A0A6M2E1B7</accession>
<dbReference type="EMBL" id="GIDH01000376">
    <property type="protein sequence ID" value="NOV52319.1"/>
    <property type="molecule type" value="Transcribed_RNA"/>
</dbReference>
<proteinExistence type="predicted"/>
<sequence>MWRQKERRVAACVFALAVCHPSRGNSSNSLHCLCVLSIHVPLEVNMPPDVRTGRITLSLRSTMNFRHGKLLVDNNRIFNRAAYLRYSHLKFSSALAYCNLGKYVNG</sequence>
<protein>
    <submittedName>
        <fullName evidence="1">Putative secreted protein</fullName>
    </submittedName>
</protein>
<reference evidence="1" key="1">
    <citation type="submission" date="2019-12" db="EMBL/GenBank/DDBJ databases">
        <title>The sialotranscriptome of the gopher-tortoise tick, Amblyomma tuberculatum.</title>
        <authorList>
            <person name="Karim S."/>
            <person name="Andersen J."/>
            <person name="Kumar D."/>
            <person name="Adamson S."/>
            <person name="Ennen J."/>
            <person name="Qualis C.P."/>
            <person name="Ribeiro J.M.C."/>
        </authorList>
    </citation>
    <scope>NUCLEOTIDE SEQUENCE</scope>
    <source>
        <strain evidence="1">Removed</strain>
        <tissue evidence="1">Salivary glands</tissue>
    </source>
</reference>
<evidence type="ECO:0000313" key="1">
    <source>
        <dbReference type="EMBL" id="NOV52319.1"/>
    </source>
</evidence>
<name>A0A6M2E1B7_9ACAR</name>
<organism evidence="1">
    <name type="scientific">Amblyomma tuberculatum</name>
    <dbReference type="NCBI Taxonomy" id="48802"/>
    <lineage>
        <taxon>Eukaryota</taxon>
        <taxon>Metazoa</taxon>
        <taxon>Ecdysozoa</taxon>
        <taxon>Arthropoda</taxon>
        <taxon>Chelicerata</taxon>
        <taxon>Arachnida</taxon>
        <taxon>Acari</taxon>
        <taxon>Parasitiformes</taxon>
        <taxon>Ixodida</taxon>
        <taxon>Ixodoidea</taxon>
        <taxon>Ixodidae</taxon>
        <taxon>Amblyomminae</taxon>
        <taxon>Amblyomma</taxon>
    </lineage>
</organism>
<dbReference type="AlphaFoldDB" id="A0A6M2E1B7"/>